<dbReference type="EMBL" id="MU003496">
    <property type="protein sequence ID" value="KAF2475071.1"/>
    <property type="molecule type" value="Genomic_DNA"/>
</dbReference>
<proteinExistence type="predicted"/>
<sequence length="510" mass="57525">MAPDKVATTDGLLPSQLQIAFAVAIVRRKPDTITVKDYMVQLRHHLSQGKQRITSRDSHRHFNSVSYWKEQFERVQQSCQQLQQRNVQLERANDHLQNLAIQPEGKVTPTAKRKRRGGKQAPSKRGRPSLTASDHPTLGQEGTFSNDLDLLESVGEAGNTLSRSLYNVHKLCRHQNPDCEAICSNLVQTSRAIGAVITTVSTQQNQLTHTNKRIQAPLEKDKLELSCIIRGSARAFTSILVGLEKIVENTFGHRFCNIVIYETVKMFKTVLDSMTRSARSTAATRLASERNRSSSPAKPPSSGKEGVQSRNLAQFLNAIVAYLDKNNPVHREIFEGFLFVLLDRVSSCLHYCMFGYDRTFRAHEENILDPDTIQKKQEEDLAARLEIPSLVIIFERAITLAPNYLDSRPSSSSSKSQKSKLGGIARSLTYTPARKIPLSVRAKERLQRTLIQCIWSEKDDDELADVLRMPTRLGGLPDVPKLGDRDVTDWFKGEVFRLVGWDILTRERVV</sequence>
<evidence type="ECO:0000313" key="2">
    <source>
        <dbReference type="Proteomes" id="UP000799755"/>
    </source>
</evidence>
<dbReference type="Proteomes" id="UP000799755">
    <property type="component" value="Unassembled WGS sequence"/>
</dbReference>
<protein>
    <submittedName>
        <fullName evidence="1">Uncharacterized protein</fullName>
    </submittedName>
</protein>
<organism evidence="1 2">
    <name type="scientific">Lindgomyces ingoldianus</name>
    <dbReference type="NCBI Taxonomy" id="673940"/>
    <lineage>
        <taxon>Eukaryota</taxon>
        <taxon>Fungi</taxon>
        <taxon>Dikarya</taxon>
        <taxon>Ascomycota</taxon>
        <taxon>Pezizomycotina</taxon>
        <taxon>Dothideomycetes</taxon>
        <taxon>Pleosporomycetidae</taxon>
        <taxon>Pleosporales</taxon>
        <taxon>Lindgomycetaceae</taxon>
        <taxon>Lindgomyces</taxon>
    </lineage>
</organism>
<reference evidence="1" key="1">
    <citation type="journal article" date="2020" name="Stud. Mycol.">
        <title>101 Dothideomycetes genomes: a test case for predicting lifestyles and emergence of pathogens.</title>
        <authorList>
            <person name="Haridas S."/>
            <person name="Albert R."/>
            <person name="Binder M."/>
            <person name="Bloem J."/>
            <person name="Labutti K."/>
            <person name="Salamov A."/>
            <person name="Andreopoulos B."/>
            <person name="Baker S."/>
            <person name="Barry K."/>
            <person name="Bills G."/>
            <person name="Bluhm B."/>
            <person name="Cannon C."/>
            <person name="Castanera R."/>
            <person name="Culley D."/>
            <person name="Daum C."/>
            <person name="Ezra D."/>
            <person name="Gonzalez J."/>
            <person name="Henrissat B."/>
            <person name="Kuo A."/>
            <person name="Liang C."/>
            <person name="Lipzen A."/>
            <person name="Lutzoni F."/>
            <person name="Magnuson J."/>
            <person name="Mondo S."/>
            <person name="Nolan M."/>
            <person name="Ohm R."/>
            <person name="Pangilinan J."/>
            <person name="Park H.-J."/>
            <person name="Ramirez L."/>
            <person name="Alfaro M."/>
            <person name="Sun H."/>
            <person name="Tritt A."/>
            <person name="Yoshinaga Y."/>
            <person name="Zwiers L.-H."/>
            <person name="Turgeon B."/>
            <person name="Goodwin S."/>
            <person name="Spatafora J."/>
            <person name="Crous P."/>
            <person name="Grigoriev I."/>
        </authorList>
    </citation>
    <scope>NUCLEOTIDE SEQUENCE</scope>
    <source>
        <strain evidence="1">ATCC 200398</strain>
    </source>
</reference>
<gene>
    <name evidence="1" type="ORF">BDR25DRAFT_212990</name>
</gene>
<name>A0ACB6R9D4_9PLEO</name>
<accession>A0ACB6R9D4</accession>
<evidence type="ECO:0000313" key="1">
    <source>
        <dbReference type="EMBL" id="KAF2475071.1"/>
    </source>
</evidence>
<comment type="caution">
    <text evidence="1">The sequence shown here is derived from an EMBL/GenBank/DDBJ whole genome shotgun (WGS) entry which is preliminary data.</text>
</comment>
<keyword evidence="2" id="KW-1185">Reference proteome</keyword>